<organism evidence="1 2">
    <name type="scientific">Hygrophoropsis aurantiaca</name>
    <dbReference type="NCBI Taxonomy" id="72124"/>
    <lineage>
        <taxon>Eukaryota</taxon>
        <taxon>Fungi</taxon>
        <taxon>Dikarya</taxon>
        <taxon>Basidiomycota</taxon>
        <taxon>Agaricomycotina</taxon>
        <taxon>Agaricomycetes</taxon>
        <taxon>Agaricomycetidae</taxon>
        <taxon>Boletales</taxon>
        <taxon>Coniophorineae</taxon>
        <taxon>Hygrophoropsidaceae</taxon>
        <taxon>Hygrophoropsis</taxon>
    </lineage>
</organism>
<protein>
    <submittedName>
        <fullName evidence="1">Uncharacterized protein</fullName>
    </submittedName>
</protein>
<gene>
    <name evidence="1" type="ORF">BJ138DRAFT_1096948</name>
</gene>
<reference evidence="1" key="1">
    <citation type="journal article" date="2021" name="New Phytol.">
        <title>Evolutionary innovations through gain and loss of genes in the ectomycorrhizal Boletales.</title>
        <authorList>
            <person name="Wu G."/>
            <person name="Miyauchi S."/>
            <person name="Morin E."/>
            <person name="Kuo A."/>
            <person name="Drula E."/>
            <person name="Varga T."/>
            <person name="Kohler A."/>
            <person name="Feng B."/>
            <person name="Cao Y."/>
            <person name="Lipzen A."/>
            <person name="Daum C."/>
            <person name="Hundley H."/>
            <person name="Pangilinan J."/>
            <person name="Johnson J."/>
            <person name="Barry K."/>
            <person name="LaButti K."/>
            <person name="Ng V."/>
            <person name="Ahrendt S."/>
            <person name="Min B."/>
            <person name="Choi I.G."/>
            <person name="Park H."/>
            <person name="Plett J.M."/>
            <person name="Magnuson J."/>
            <person name="Spatafora J.W."/>
            <person name="Nagy L.G."/>
            <person name="Henrissat B."/>
            <person name="Grigoriev I.V."/>
            <person name="Yang Z.L."/>
            <person name="Xu J."/>
            <person name="Martin F.M."/>
        </authorList>
    </citation>
    <scope>NUCLEOTIDE SEQUENCE</scope>
    <source>
        <strain evidence="1">ATCC 28755</strain>
    </source>
</reference>
<dbReference type="EMBL" id="MU267589">
    <property type="protein sequence ID" value="KAH7916821.1"/>
    <property type="molecule type" value="Genomic_DNA"/>
</dbReference>
<keyword evidence="2" id="KW-1185">Reference proteome</keyword>
<feature type="non-terminal residue" evidence="1">
    <location>
        <position position="228"/>
    </location>
</feature>
<sequence>MTLSRSWERGTAAEALTELSWPHLSVFDKSSIPPPNGPNHEIPIDVINIAAETVKTKPQKSTTLVANDGAVGDPASLGVAVLLANWTQSDISDTSYARAAGQQLDYLLHTAPKTDTGAISHRADQVQLWHVSLFADDDGGPALLQTAYDQCRLYRDHLRDENGLWRHIALGSWQDDSHWATGNGWAAAGMLRVLETISYSTHASKFVNQRNHLKNWIQEIIDAVWVYQ</sequence>
<name>A0ACB8ATA9_9AGAM</name>
<comment type="caution">
    <text evidence="1">The sequence shown here is derived from an EMBL/GenBank/DDBJ whole genome shotgun (WGS) entry which is preliminary data.</text>
</comment>
<evidence type="ECO:0000313" key="2">
    <source>
        <dbReference type="Proteomes" id="UP000790377"/>
    </source>
</evidence>
<dbReference type="Proteomes" id="UP000790377">
    <property type="component" value="Unassembled WGS sequence"/>
</dbReference>
<accession>A0ACB8ATA9</accession>
<evidence type="ECO:0000313" key="1">
    <source>
        <dbReference type="EMBL" id="KAH7916821.1"/>
    </source>
</evidence>
<proteinExistence type="predicted"/>